<dbReference type="STRING" id="44251.PDUR_13165"/>
<dbReference type="InterPro" id="IPR014825">
    <property type="entry name" value="DNA_alkylation"/>
</dbReference>
<dbReference type="eggNOG" id="COG4912">
    <property type="taxonomic scope" value="Bacteria"/>
</dbReference>
<organism evidence="1 2">
    <name type="scientific">Paenibacillus durus</name>
    <name type="common">Paenibacillus azotofixans</name>
    <dbReference type="NCBI Taxonomy" id="44251"/>
    <lineage>
        <taxon>Bacteria</taxon>
        <taxon>Bacillati</taxon>
        <taxon>Bacillota</taxon>
        <taxon>Bacilli</taxon>
        <taxon>Bacillales</taxon>
        <taxon>Paenibacillaceae</taxon>
        <taxon>Paenibacillus</taxon>
    </lineage>
</organism>
<dbReference type="OrthoDB" id="9775346at2"/>
<gene>
    <name evidence="1" type="ORF">PDUR_13165</name>
</gene>
<name>A0A089HPV0_PAEDU</name>
<sequence>MSEDLKLLVRELEELRDPDAAPAMSAYQRNQFPFLGVRTPLRRQVLKTFLTANPPKKEWIPLLWELPEREYQYCGVDIAQSLRKKLEPADLPMIEACITRHSWWDTVDLLASNAAGFLLRKYPELQPEYGEKWLHSDNMWLNRTAILFQLHYKEATDETLLYHYIREHAASNEFFIQKAIGWALREYSKSNPASVEAFIEQEELKPLSRREGLKWLMRAEQTQ</sequence>
<proteinExistence type="predicted"/>
<evidence type="ECO:0008006" key="3">
    <source>
        <dbReference type="Google" id="ProtNLM"/>
    </source>
</evidence>
<evidence type="ECO:0000313" key="2">
    <source>
        <dbReference type="Proteomes" id="UP000029409"/>
    </source>
</evidence>
<dbReference type="Gene3D" id="1.25.10.90">
    <property type="match status" value="1"/>
</dbReference>
<dbReference type="InterPro" id="IPR016024">
    <property type="entry name" value="ARM-type_fold"/>
</dbReference>
<dbReference type="SUPFAM" id="SSF48371">
    <property type="entry name" value="ARM repeat"/>
    <property type="match status" value="1"/>
</dbReference>
<dbReference type="Proteomes" id="UP000029409">
    <property type="component" value="Chromosome"/>
</dbReference>
<dbReference type="KEGG" id="pdu:PDUR_13165"/>
<dbReference type="EMBL" id="CP009288">
    <property type="protein sequence ID" value="AIQ12750.1"/>
    <property type="molecule type" value="Genomic_DNA"/>
</dbReference>
<dbReference type="CDD" id="cd07064">
    <property type="entry name" value="AlkD_like_1"/>
    <property type="match status" value="1"/>
</dbReference>
<keyword evidence="2" id="KW-1185">Reference proteome</keyword>
<dbReference type="Pfam" id="PF08713">
    <property type="entry name" value="DNA_alkylation"/>
    <property type="match status" value="1"/>
</dbReference>
<evidence type="ECO:0000313" key="1">
    <source>
        <dbReference type="EMBL" id="AIQ12750.1"/>
    </source>
</evidence>
<dbReference type="RefSeq" id="WP_042209317.1">
    <property type="nucleotide sequence ID" value="NZ_CP009288.1"/>
</dbReference>
<protein>
    <recommendedName>
        <fullName evidence="3">DNA alkylation repair protein</fullName>
    </recommendedName>
</protein>
<dbReference type="PANTHER" id="PTHR34070:SF1">
    <property type="entry name" value="DNA ALKYLATION REPAIR PROTEIN"/>
    <property type="match status" value="1"/>
</dbReference>
<dbReference type="AlphaFoldDB" id="A0A089HPV0"/>
<dbReference type="PANTHER" id="PTHR34070">
    <property type="entry name" value="ARMADILLO-TYPE FOLD"/>
    <property type="match status" value="1"/>
</dbReference>
<reference evidence="1 2" key="1">
    <citation type="submission" date="2014-08" db="EMBL/GenBank/DDBJ databases">
        <title>Comparative genomics of the Paenibacillus odorifer group.</title>
        <authorList>
            <person name="den Bakker H.C."/>
            <person name="Tsai Y.-C."/>
            <person name="Martin N."/>
            <person name="Korlach J."/>
            <person name="Wiedmann M."/>
        </authorList>
    </citation>
    <scope>NUCLEOTIDE SEQUENCE [LARGE SCALE GENOMIC DNA]</scope>
    <source>
        <strain evidence="1 2">DSM 1735</strain>
    </source>
</reference>
<accession>A0A089HPV0</accession>